<gene>
    <name evidence="2" type="ORF">DI551_12500</name>
</gene>
<evidence type="ECO:0000256" key="1">
    <source>
        <dbReference type="SAM" id="MobiDB-lite"/>
    </source>
</evidence>
<name>A0A2W5PKZ2_9BACT</name>
<accession>A0A2W5PKZ2</accession>
<feature type="compositionally biased region" description="Pro residues" evidence="1">
    <location>
        <begin position="159"/>
        <end position="180"/>
    </location>
</feature>
<dbReference type="Proteomes" id="UP000249417">
    <property type="component" value="Unassembled WGS sequence"/>
</dbReference>
<feature type="non-terminal residue" evidence="2">
    <location>
        <position position="1"/>
    </location>
</feature>
<sequence length="258" mass="25830">VSANGTSNGVGHLSILTTGDIDVNRAITNAGTGRINLFAGWDGLSGITTPAAFDINDIDLGLNARDVTLGTNGRLSSYGTGTSVLVVASNAFINNSSSGATAISVAGGRYLVYADDAVNTVIGGLSAGGISGKYYNTDPASSIAGASSQFIFVTGNIVSPPPPPPPPPPAPPHNNPPGVSPIPVAVDNTINHYVAVKNTVTAIGVVGEKVTETPQSSQEENGDDIKDEKASKQSNNSSVSVNAGCLVIDGSAGGCIVQ</sequence>
<dbReference type="AlphaFoldDB" id="A0A2W5PKZ2"/>
<protein>
    <submittedName>
        <fullName evidence="2">Uncharacterized protein</fullName>
    </submittedName>
</protein>
<comment type="caution">
    <text evidence="2">The sequence shown here is derived from an EMBL/GenBank/DDBJ whole genome shotgun (WGS) entry which is preliminary data.</text>
</comment>
<feature type="region of interest" description="Disordered" evidence="1">
    <location>
        <begin position="211"/>
        <end position="238"/>
    </location>
</feature>
<feature type="region of interest" description="Disordered" evidence="1">
    <location>
        <begin position="155"/>
        <end position="183"/>
    </location>
</feature>
<organism evidence="2 3">
    <name type="scientific">Micavibrio aeruginosavorus</name>
    <dbReference type="NCBI Taxonomy" id="349221"/>
    <lineage>
        <taxon>Bacteria</taxon>
        <taxon>Pseudomonadati</taxon>
        <taxon>Bdellovibrionota</taxon>
        <taxon>Bdellovibrionia</taxon>
        <taxon>Bdellovibrionales</taxon>
        <taxon>Pseudobdellovibrionaceae</taxon>
        <taxon>Micavibrio</taxon>
    </lineage>
</organism>
<evidence type="ECO:0000313" key="3">
    <source>
        <dbReference type="Proteomes" id="UP000249417"/>
    </source>
</evidence>
<reference evidence="2 3" key="1">
    <citation type="submission" date="2017-08" db="EMBL/GenBank/DDBJ databases">
        <title>Infants hospitalized years apart are colonized by the same room-sourced microbial strains.</title>
        <authorList>
            <person name="Brooks B."/>
            <person name="Olm M.R."/>
            <person name="Firek B.A."/>
            <person name="Baker R."/>
            <person name="Thomas B.C."/>
            <person name="Morowitz M.J."/>
            <person name="Banfield J.F."/>
        </authorList>
    </citation>
    <scope>NUCLEOTIDE SEQUENCE [LARGE SCALE GENOMIC DNA]</scope>
    <source>
        <strain evidence="2">S2_005_002_R2_29</strain>
    </source>
</reference>
<dbReference type="EMBL" id="QFQB01000173">
    <property type="protein sequence ID" value="PZQ43233.1"/>
    <property type="molecule type" value="Genomic_DNA"/>
</dbReference>
<proteinExistence type="predicted"/>
<evidence type="ECO:0000313" key="2">
    <source>
        <dbReference type="EMBL" id="PZQ43233.1"/>
    </source>
</evidence>